<organism evidence="5 6">
    <name type="scientific">Jatropha curcas</name>
    <name type="common">Barbados nut</name>
    <dbReference type="NCBI Taxonomy" id="180498"/>
    <lineage>
        <taxon>Eukaryota</taxon>
        <taxon>Viridiplantae</taxon>
        <taxon>Streptophyta</taxon>
        <taxon>Embryophyta</taxon>
        <taxon>Tracheophyta</taxon>
        <taxon>Spermatophyta</taxon>
        <taxon>Magnoliopsida</taxon>
        <taxon>eudicotyledons</taxon>
        <taxon>Gunneridae</taxon>
        <taxon>Pentapetalae</taxon>
        <taxon>rosids</taxon>
        <taxon>fabids</taxon>
        <taxon>Malpighiales</taxon>
        <taxon>Euphorbiaceae</taxon>
        <taxon>Crotonoideae</taxon>
        <taxon>Jatropheae</taxon>
        <taxon>Jatropha</taxon>
    </lineage>
</organism>
<dbReference type="InterPro" id="IPR045051">
    <property type="entry name" value="SBT"/>
</dbReference>
<dbReference type="AlphaFoldDB" id="A0A067KBA8"/>
<dbReference type="GO" id="GO:0005576">
    <property type="term" value="C:extracellular region"/>
    <property type="evidence" value="ECO:0007669"/>
    <property type="project" value="UniProtKB-SubCell"/>
</dbReference>
<dbReference type="InterPro" id="IPR036852">
    <property type="entry name" value="Peptidase_S8/S53_dom_sf"/>
</dbReference>
<dbReference type="PANTHER" id="PTHR10795">
    <property type="entry name" value="PROPROTEIN CONVERTASE SUBTILISIN/KEXIN"/>
    <property type="match status" value="1"/>
</dbReference>
<dbReference type="Gene3D" id="2.60.40.2310">
    <property type="match status" value="1"/>
</dbReference>
<comment type="similarity">
    <text evidence="2">Belongs to the peptidase S8 family.</text>
</comment>
<dbReference type="GO" id="GO:0006508">
    <property type="term" value="P:proteolysis"/>
    <property type="evidence" value="ECO:0007669"/>
    <property type="project" value="InterPro"/>
</dbReference>
<keyword evidence="6" id="KW-1185">Reference proteome</keyword>
<gene>
    <name evidence="5" type="ORF">JCGZ_14789</name>
</gene>
<dbReference type="Pfam" id="PF17766">
    <property type="entry name" value="fn3_6"/>
    <property type="match status" value="1"/>
</dbReference>
<dbReference type="GO" id="GO:0004252">
    <property type="term" value="F:serine-type endopeptidase activity"/>
    <property type="evidence" value="ECO:0007669"/>
    <property type="project" value="InterPro"/>
</dbReference>
<dbReference type="Proteomes" id="UP000027138">
    <property type="component" value="Unassembled WGS sequence"/>
</dbReference>
<comment type="subcellular location">
    <subcellularLocation>
        <location evidence="1">Secreted</location>
    </subcellularLocation>
</comment>
<evidence type="ECO:0000256" key="2">
    <source>
        <dbReference type="ARBA" id="ARBA00011073"/>
    </source>
</evidence>
<dbReference type="STRING" id="180498.A0A067KBA8"/>
<evidence type="ECO:0000313" key="5">
    <source>
        <dbReference type="EMBL" id="KDP32268.1"/>
    </source>
</evidence>
<evidence type="ECO:0000313" key="6">
    <source>
        <dbReference type="Proteomes" id="UP000027138"/>
    </source>
</evidence>
<dbReference type="EMBL" id="KK914583">
    <property type="protein sequence ID" value="KDP32268.1"/>
    <property type="molecule type" value="Genomic_DNA"/>
</dbReference>
<dbReference type="Gene3D" id="3.40.50.200">
    <property type="entry name" value="Peptidase S8/S53 domain"/>
    <property type="match status" value="1"/>
</dbReference>
<proteinExistence type="inferred from homology"/>
<dbReference type="OrthoDB" id="206201at2759"/>
<keyword evidence="3" id="KW-0732">Signal</keyword>
<evidence type="ECO:0000259" key="4">
    <source>
        <dbReference type="Pfam" id="PF17766"/>
    </source>
</evidence>
<protein>
    <recommendedName>
        <fullName evidence="4">Subtilisin-like protease fibronectin type-III domain-containing protein</fullName>
    </recommendedName>
</protein>
<name>A0A067KBA8_JATCU</name>
<accession>A0A067KBA8</accession>
<reference evidence="5 6" key="1">
    <citation type="journal article" date="2014" name="PLoS ONE">
        <title>Global Analysis of Gene Expression Profiles in Physic Nut (Jatropha curcas L.) Seedlings Exposed to Salt Stress.</title>
        <authorList>
            <person name="Zhang L."/>
            <person name="Zhang C."/>
            <person name="Wu P."/>
            <person name="Chen Y."/>
            <person name="Li M."/>
            <person name="Jiang H."/>
            <person name="Wu G."/>
        </authorList>
    </citation>
    <scope>NUCLEOTIDE SEQUENCE [LARGE SCALE GENOMIC DNA]</scope>
    <source>
        <strain evidence="6">cv. GZQX0401</strain>
        <tissue evidence="5">Young leaves</tissue>
    </source>
</reference>
<evidence type="ECO:0000256" key="3">
    <source>
        <dbReference type="ARBA" id="ARBA00022729"/>
    </source>
</evidence>
<dbReference type="InterPro" id="IPR041469">
    <property type="entry name" value="Subtilisin-like_FN3"/>
</dbReference>
<sequence>MTTGVEGTPLDFGAGHLNPNKAMDPGLVYDIQLEDYINYLCALNYTSQQIKIISGTLNFTCKYASLDLNYPSFMVILNKTNTTTSTFKRVLLNVADTASVYKAVVEVPPGMKAVVQPTTVSFMGKYSKAEFNLTVEINLEVDSVGPESDYSGNYGFLSWYEVNGTRVVRSPIVSGIASARNP</sequence>
<feature type="domain" description="Subtilisin-like protease fibronectin type-III" evidence="4">
    <location>
        <begin position="67"/>
        <end position="173"/>
    </location>
</feature>
<evidence type="ECO:0000256" key="1">
    <source>
        <dbReference type="ARBA" id="ARBA00004613"/>
    </source>
</evidence>